<keyword evidence="3" id="KW-0010">Activator</keyword>
<dbReference type="PROSITE" id="PS00041">
    <property type="entry name" value="HTH_ARAC_FAMILY_1"/>
    <property type="match status" value="1"/>
</dbReference>
<dbReference type="PANTHER" id="PTHR46796:SF7">
    <property type="entry name" value="ARAC FAMILY TRANSCRIPTIONAL REGULATOR"/>
    <property type="match status" value="1"/>
</dbReference>
<name>A0ABV4YWK7_9BACI</name>
<keyword evidence="7" id="KW-1185">Reference proteome</keyword>
<dbReference type="SMART" id="SM00342">
    <property type="entry name" value="HTH_ARAC"/>
    <property type="match status" value="1"/>
</dbReference>
<dbReference type="RefSeq" id="WP_306072994.1">
    <property type="nucleotide sequence ID" value="NZ_JAROBZ020000001.1"/>
</dbReference>
<evidence type="ECO:0000313" key="6">
    <source>
        <dbReference type="EMBL" id="MFB3168443.1"/>
    </source>
</evidence>
<dbReference type="InterPro" id="IPR050204">
    <property type="entry name" value="AraC_XylS_family_regulators"/>
</dbReference>
<evidence type="ECO:0000259" key="5">
    <source>
        <dbReference type="PROSITE" id="PS01124"/>
    </source>
</evidence>
<dbReference type="InterPro" id="IPR003313">
    <property type="entry name" value="AraC-bd"/>
</dbReference>
<keyword evidence="1" id="KW-0805">Transcription regulation</keyword>
<gene>
    <name evidence="6" type="ORF">P5G62_015095</name>
</gene>
<evidence type="ECO:0000256" key="3">
    <source>
        <dbReference type="ARBA" id="ARBA00023159"/>
    </source>
</evidence>
<dbReference type="Gene3D" id="2.60.120.280">
    <property type="entry name" value="Regulatory protein AraC"/>
    <property type="match status" value="1"/>
</dbReference>
<dbReference type="InterPro" id="IPR018062">
    <property type="entry name" value="HTH_AraC-typ_CS"/>
</dbReference>
<evidence type="ECO:0000256" key="1">
    <source>
        <dbReference type="ARBA" id="ARBA00023015"/>
    </source>
</evidence>
<evidence type="ECO:0000313" key="7">
    <source>
        <dbReference type="Proteomes" id="UP001241748"/>
    </source>
</evidence>
<dbReference type="PANTHER" id="PTHR46796">
    <property type="entry name" value="HTH-TYPE TRANSCRIPTIONAL ACTIVATOR RHAS-RELATED"/>
    <property type="match status" value="1"/>
</dbReference>
<dbReference type="PROSITE" id="PS01124">
    <property type="entry name" value="HTH_ARAC_FAMILY_2"/>
    <property type="match status" value="1"/>
</dbReference>
<dbReference type="PRINTS" id="PR00032">
    <property type="entry name" value="HTHARAC"/>
</dbReference>
<dbReference type="InterPro" id="IPR009057">
    <property type="entry name" value="Homeodomain-like_sf"/>
</dbReference>
<reference evidence="6 7" key="1">
    <citation type="submission" date="2024-05" db="EMBL/GenBank/DDBJ databases">
        <authorList>
            <person name="Venkateswaran K."/>
        </authorList>
    </citation>
    <scope>NUCLEOTIDE SEQUENCE [LARGE SCALE GENOMIC DNA]</scope>
    <source>
        <strain evidence="6 7">179-C4-2-HS</strain>
    </source>
</reference>
<dbReference type="Gene3D" id="1.10.10.60">
    <property type="entry name" value="Homeodomain-like"/>
    <property type="match status" value="2"/>
</dbReference>
<keyword evidence="4" id="KW-0804">Transcription</keyword>
<dbReference type="InterPro" id="IPR020449">
    <property type="entry name" value="Tscrpt_reg_AraC-type_HTH"/>
</dbReference>
<dbReference type="SUPFAM" id="SSF46689">
    <property type="entry name" value="Homeodomain-like"/>
    <property type="match status" value="2"/>
</dbReference>
<dbReference type="EMBL" id="JAROBZ020000001">
    <property type="protein sequence ID" value="MFB3168443.1"/>
    <property type="molecule type" value="Genomic_DNA"/>
</dbReference>
<dbReference type="CDD" id="cd06986">
    <property type="entry name" value="cupin_MmsR-like_N"/>
    <property type="match status" value="1"/>
</dbReference>
<feature type="domain" description="HTH araC/xylS-type" evidence="5">
    <location>
        <begin position="176"/>
        <end position="274"/>
    </location>
</feature>
<keyword evidence="2" id="KW-0238">DNA-binding</keyword>
<dbReference type="InterPro" id="IPR037923">
    <property type="entry name" value="HTH-like"/>
</dbReference>
<proteinExistence type="predicted"/>
<protein>
    <submittedName>
        <fullName evidence="6">AraC family transcriptional regulator</fullName>
    </submittedName>
</protein>
<comment type="caution">
    <text evidence="6">The sequence shown here is derived from an EMBL/GenBank/DDBJ whole genome shotgun (WGS) entry which is preliminary data.</text>
</comment>
<dbReference type="SUPFAM" id="SSF51215">
    <property type="entry name" value="Regulatory protein AraC"/>
    <property type="match status" value="1"/>
</dbReference>
<evidence type="ECO:0000256" key="4">
    <source>
        <dbReference type="ARBA" id="ARBA00023163"/>
    </source>
</evidence>
<evidence type="ECO:0000256" key="2">
    <source>
        <dbReference type="ARBA" id="ARBA00023125"/>
    </source>
</evidence>
<accession>A0ABV4YWK7</accession>
<dbReference type="Pfam" id="PF12833">
    <property type="entry name" value="HTH_18"/>
    <property type="match status" value="1"/>
</dbReference>
<dbReference type="InterPro" id="IPR018060">
    <property type="entry name" value="HTH_AraC"/>
</dbReference>
<sequence>MRTYYYNPETPYRVNPDLHLLFWGREECVPGHAVGPMVRDIYVIHFIHNGSGIVQVGKHTLSLEAGQAFLIYPDVLTFYKADMQSPWVYTWLAFTGEQVEPILARTRLTPEQPVFPMDIKIMPDMYNQLTMVSDKEPGSDLKIKALMYEFFSMLTETVPLSVPASSSPNRRDTYIVQGMEYIHAHYHEQVSIEQLASFVRLDRKYFSAIFKESVGMTPQQYLLQYRMNKACELLRKGQFNVGEVAQSVGYSDALLFSRMFKKIIGTAPKHYRQQTRHSDINP</sequence>
<dbReference type="Pfam" id="PF02311">
    <property type="entry name" value="AraC_binding"/>
    <property type="match status" value="1"/>
</dbReference>
<dbReference type="Proteomes" id="UP001241748">
    <property type="component" value="Unassembled WGS sequence"/>
</dbReference>
<organism evidence="6 7">
    <name type="scientific">Neobacillus driksii</name>
    <dbReference type="NCBI Taxonomy" id="3035913"/>
    <lineage>
        <taxon>Bacteria</taxon>
        <taxon>Bacillati</taxon>
        <taxon>Bacillota</taxon>
        <taxon>Bacilli</taxon>
        <taxon>Bacillales</taxon>
        <taxon>Bacillaceae</taxon>
        <taxon>Neobacillus</taxon>
    </lineage>
</organism>